<evidence type="ECO:0000313" key="2">
    <source>
        <dbReference type="EMBL" id="MER7181259.1"/>
    </source>
</evidence>
<dbReference type="SUPFAM" id="SSF56784">
    <property type="entry name" value="HAD-like"/>
    <property type="match status" value="1"/>
</dbReference>
<keyword evidence="3" id="KW-1185">Reference proteome</keyword>
<dbReference type="EMBL" id="JBEPEK010000110">
    <property type="protein sequence ID" value="MER7181259.1"/>
    <property type="molecule type" value="Genomic_DNA"/>
</dbReference>
<organism evidence="2 3">
    <name type="scientific">Streptomyces hyaluromycini</name>
    <dbReference type="NCBI Taxonomy" id="1377993"/>
    <lineage>
        <taxon>Bacteria</taxon>
        <taxon>Bacillati</taxon>
        <taxon>Actinomycetota</taxon>
        <taxon>Actinomycetes</taxon>
        <taxon>Kitasatosporales</taxon>
        <taxon>Streptomycetaceae</taxon>
        <taxon>Streptomyces</taxon>
    </lineage>
</organism>
<evidence type="ECO:0000256" key="1">
    <source>
        <dbReference type="SAM" id="MobiDB-lite"/>
    </source>
</evidence>
<protein>
    <submittedName>
        <fullName evidence="2">HAD family hydrolase</fullName>
    </submittedName>
</protein>
<dbReference type="Gene3D" id="1.20.120.520">
    <property type="entry name" value="nmb1532 protein domain like"/>
    <property type="match status" value="1"/>
</dbReference>
<dbReference type="Pfam" id="PF00702">
    <property type="entry name" value="Hydrolase"/>
    <property type="match status" value="1"/>
</dbReference>
<dbReference type="InterPro" id="IPR023214">
    <property type="entry name" value="HAD_sf"/>
</dbReference>
<dbReference type="InterPro" id="IPR036412">
    <property type="entry name" value="HAD-like_sf"/>
</dbReference>
<dbReference type="Gene3D" id="3.40.50.1000">
    <property type="entry name" value="HAD superfamily/HAD-like"/>
    <property type="match status" value="1"/>
</dbReference>
<accession>A0ABV1WWW8</accession>
<proteinExistence type="predicted"/>
<feature type="region of interest" description="Disordered" evidence="1">
    <location>
        <begin position="362"/>
        <end position="385"/>
    </location>
</feature>
<evidence type="ECO:0000313" key="3">
    <source>
        <dbReference type="Proteomes" id="UP001474181"/>
    </source>
</evidence>
<dbReference type="GO" id="GO:0016787">
    <property type="term" value="F:hydrolase activity"/>
    <property type="evidence" value="ECO:0007669"/>
    <property type="project" value="UniProtKB-KW"/>
</dbReference>
<name>A0ABV1WWW8_9ACTN</name>
<dbReference type="Proteomes" id="UP001474181">
    <property type="component" value="Unassembled WGS sequence"/>
</dbReference>
<sequence length="385" mass="42331">MPATTVDCDVVFFDLRDTLGDVDRPGHLALYRPSTEKLLDAMRDLVGLRLGVITNLPAEVSAEQGRRMIAEAVVTEHDGSVVHLADILDPQGIVINHEAKVDKPEPAIYHFAADQMRVPIERCLFVGENLIEVLAAEAAGMRGVLKPSPPGKEFQPAVITRQGESVRDSGRAFEEFLEQEHLLGERIFACGSRIVQALDSVHQAQDIPPGVRTAMGMFVYTLTNFADQAHLKAEEAIVPLAVARGMPPDHARWMFDQHDQARAYWEAIRVAWRRIQNGDPRDVTYAISDFRRCTEGFVLLFRAHAVRENDELYPELGRHLTDADDATVLSIVRHTGPPDIGPYAAIVGAMEEALDNAHIADAAAPARGTDDPDSADRATRTTGKA</sequence>
<gene>
    <name evidence="2" type="ORF">ABT404_17550</name>
</gene>
<feature type="compositionally biased region" description="Basic and acidic residues" evidence="1">
    <location>
        <begin position="368"/>
        <end position="379"/>
    </location>
</feature>
<dbReference type="RefSeq" id="WP_350781938.1">
    <property type="nucleotide sequence ID" value="NZ_JBEPEK010000110.1"/>
</dbReference>
<comment type="caution">
    <text evidence="2">The sequence shown here is derived from an EMBL/GenBank/DDBJ whole genome shotgun (WGS) entry which is preliminary data.</text>
</comment>
<keyword evidence="2" id="KW-0378">Hydrolase</keyword>
<reference evidence="2 3" key="1">
    <citation type="submission" date="2024-06" db="EMBL/GenBank/DDBJ databases">
        <title>The Natural Products Discovery Center: Release of the First 8490 Sequenced Strains for Exploring Actinobacteria Biosynthetic Diversity.</title>
        <authorList>
            <person name="Kalkreuter E."/>
            <person name="Kautsar S.A."/>
            <person name="Yang D."/>
            <person name="Bader C.D."/>
            <person name="Teijaro C.N."/>
            <person name="Fluegel L."/>
            <person name="Davis C.M."/>
            <person name="Simpson J.R."/>
            <person name="Lauterbach L."/>
            <person name="Steele A.D."/>
            <person name="Gui C."/>
            <person name="Meng S."/>
            <person name="Li G."/>
            <person name="Viehrig K."/>
            <person name="Ye F."/>
            <person name="Su P."/>
            <person name="Kiefer A.F."/>
            <person name="Nichols A."/>
            <person name="Cepeda A.J."/>
            <person name="Yan W."/>
            <person name="Fan B."/>
            <person name="Jiang Y."/>
            <person name="Adhikari A."/>
            <person name="Zheng C.-J."/>
            <person name="Schuster L."/>
            <person name="Cowan T.M."/>
            <person name="Smanski M.J."/>
            <person name="Chevrette M.G."/>
            <person name="De Carvalho L.P.S."/>
            <person name="Shen B."/>
        </authorList>
    </citation>
    <scope>NUCLEOTIDE SEQUENCE [LARGE SCALE GENOMIC DNA]</scope>
    <source>
        <strain evidence="2 3">NPDC000234</strain>
    </source>
</reference>